<proteinExistence type="predicted"/>
<name>A0A9Q3HCV5_9BASI</name>
<protein>
    <submittedName>
        <fullName evidence="1">Uncharacterized protein</fullName>
    </submittedName>
</protein>
<keyword evidence="2" id="KW-1185">Reference proteome</keyword>
<comment type="caution">
    <text evidence="1">The sequence shown here is derived from an EMBL/GenBank/DDBJ whole genome shotgun (WGS) entry which is preliminary data.</text>
</comment>
<accession>A0A9Q3HCV5</accession>
<dbReference type="OrthoDB" id="2123952at2759"/>
<dbReference type="Proteomes" id="UP000765509">
    <property type="component" value="Unassembled WGS sequence"/>
</dbReference>
<sequence>MSSKLTSICDSNHSDSPPSVLYGPGFFDNLRELSEEVIEPPCIHFQKKGVPCVAYATARSNRCQFFNLGKWNFSQANHRFPENPRGLWSSIKKSGIFGLEAPVDDPPTLDATSGHFNLTGARMRGVQQWNTTSSSWANTGGPIPAQGNPIGATPQVPILVNRKDGKFEKLKRNLVVQDQIDTYAKGSDEIDGEELEITAPIKKRRIQSTSLSPVQASTTIHEVITSPKSPQLQIKFVSL</sequence>
<reference evidence="1" key="1">
    <citation type="submission" date="2021-03" db="EMBL/GenBank/DDBJ databases">
        <title>Draft genome sequence of rust myrtle Austropuccinia psidii MF-1, a brazilian biotype.</title>
        <authorList>
            <person name="Quecine M.C."/>
            <person name="Pachon D.M.R."/>
            <person name="Bonatelli M.L."/>
            <person name="Correr F.H."/>
            <person name="Franceschini L.M."/>
            <person name="Leite T.F."/>
            <person name="Margarido G.R.A."/>
            <person name="Almeida C.A."/>
            <person name="Ferrarezi J.A."/>
            <person name="Labate C.A."/>
        </authorList>
    </citation>
    <scope>NUCLEOTIDE SEQUENCE</scope>
    <source>
        <strain evidence="1">MF-1</strain>
    </source>
</reference>
<organism evidence="1 2">
    <name type="scientific">Austropuccinia psidii MF-1</name>
    <dbReference type="NCBI Taxonomy" id="1389203"/>
    <lineage>
        <taxon>Eukaryota</taxon>
        <taxon>Fungi</taxon>
        <taxon>Dikarya</taxon>
        <taxon>Basidiomycota</taxon>
        <taxon>Pucciniomycotina</taxon>
        <taxon>Pucciniomycetes</taxon>
        <taxon>Pucciniales</taxon>
        <taxon>Sphaerophragmiaceae</taxon>
        <taxon>Austropuccinia</taxon>
    </lineage>
</organism>
<dbReference type="EMBL" id="AVOT02015648">
    <property type="protein sequence ID" value="MBW0500126.1"/>
    <property type="molecule type" value="Genomic_DNA"/>
</dbReference>
<evidence type="ECO:0000313" key="2">
    <source>
        <dbReference type="Proteomes" id="UP000765509"/>
    </source>
</evidence>
<gene>
    <name evidence="1" type="ORF">O181_039841</name>
</gene>
<dbReference type="AlphaFoldDB" id="A0A9Q3HCV5"/>
<evidence type="ECO:0000313" key="1">
    <source>
        <dbReference type="EMBL" id="MBW0500126.1"/>
    </source>
</evidence>